<dbReference type="EC" id="3.1.3.3" evidence="3"/>
<dbReference type="SUPFAM" id="SSF56784">
    <property type="entry name" value="HAD-like"/>
    <property type="match status" value="1"/>
</dbReference>
<gene>
    <name evidence="11" type="ORF">KC573_00535</name>
</gene>
<comment type="catalytic activity">
    <reaction evidence="9">
        <text>O-phospho-L-serine + H2O = L-serine + phosphate</text>
        <dbReference type="Rhea" id="RHEA:21208"/>
        <dbReference type="ChEBI" id="CHEBI:15377"/>
        <dbReference type="ChEBI" id="CHEBI:33384"/>
        <dbReference type="ChEBI" id="CHEBI:43474"/>
        <dbReference type="ChEBI" id="CHEBI:57524"/>
        <dbReference type="EC" id="3.1.3.3"/>
    </reaction>
</comment>
<dbReference type="Gene3D" id="3.40.50.1000">
    <property type="entry name" value="HAD superfamily/HAD-like"/>
    <property type="match status" value="1"/>
</dbReference>
<dbReference type="GO" id="GO:0036424">
    <property type="term" value="F:L-phosphoserine phosphatase activity"/>
    <property type="evidence" value="ECO:0007669"/>
    <property type="project" value="TreeGrafter"/>
</dbReference>
<dbReference type="EMBL" id="JAGQKY010000012">
    <property type="protein sequence ID" value="MCA9397292.1"/>
    <property type="molecule type" value="Genomic_DNA"/>
</dbReference>
<comment type="catalytic activity">
    <reaction evidence="10">
        <text>O-phospho-D-serine + H2O = D-serine + phosphate</text>
        <dbReference type="Rhea" id="RHEA:24873"/>
        <dbReference type="ChEBI" id="CHEBI:15377"/>
        <dbReference type="ChEBI" id="CHEBI:35247"/>
        <dbReference type="ChEBI" id="CHEBI:43474"/>
        <dbReference type="ChEBI" id="CHEBI:58680"/>
        <dbReference type="EC" id="3.1.3.3"/>
    </reaction>
</comment>
<dbReference type="Proteomes" id="UP000699691">
    <property type="component" value="Unassembled WGS sequence"/>
</dbReference>
<sequence>MENIKLVVFDFNKTLVNENTWYDINIAMGVTPEEDEKYLRLFETGKITYQEWWTLIKRIYDERGEPTKERIDKIISNYTYVNGAKEIVSYLKEKGYEVALITGSTEALAELVAKELDIHMYAGHNQLIYDTNHRLTRVVSHGNDFDFKVDMLWKFCNRMDIDVTQTVCIGDGDNDTGLFELSGHGVTFKGSRVEDRAWKVIEKLEDLKEFL</sequence>
<dbReference type="PANTHER" id="PTHR43344:SF2">
    <property type="entry name" value="PHOSPHOSERINE PHOSPHATASE"/>
    <property type="match status" value="1"/>
</dbReference>
<evidence type="ECO:0000256" key="10">
    <source>
        <dbReference type="ARBA" id="ARBA00048523"/>
    </source>
</evidence>
<name>A0A955LVA1_UNCKA</name>
<keyword evidence="5" id="KW-0479">Metal-binding</keyword>
<evidence type="ECO:0000256" key="7">
    <source>
        <dbReference type="ARBA" id="ARBA00022842"/>
    </source>
</evidence>
<comment type="cofactor">
    <cofactor evidence="1">
        <name>Mg(2+)</name>
        <dbReference type="ChEBI" id="CHEBI:18420"/>
    </cofactor>
</comment>
<evidence type="ECO:0000256" key="2">
    <source>
        <dbReference type="ARBA" id="ARBA00005135"/>
    </source>
</evidence>
<evidence type="ECO:0000256" key="9">
    <source>
        <dbReference type="ARBA" id="ARBA00048138"/>
    </source>
</evidence>
<dbReference type="GO" id="GO:0005737">
    <property type="term" value="C:cytoplasm"/>
    <property type="evidence" value="ECO:0007669"/>
    <property type="project" value="TreeGrafter"/>
</dbReference>
<dbReference type="GO" id="GO:0000287">
    <property type="term" value="F:magnesium ion binding"/>
    <property type="evidence" value="ECO:0007669"/>
    <property type="project" value="TreeGrafter"/>
</dbReference>
<evidence type="ECO:0000256" key="4">
    <source>
        <dbReference type="ARBA" id="ARBA00022605"/>
    </source>
</evidence>
<reference evidence="11" key="2">
    <citation type="journal article" date="2021" name="Microbiome">
        <title>Successional dynamics and alternative stable states in a saline activated sludge microbial community over 9 years.</title>
        <authorList>
            <person name="Wang Y."/>
            <person name="Ye J."/>
            <person name="Ju F."/>
            <person name="Liu L."/>
            <person name="Boyd J.A."/>
            <person name="Deng Y."/>
            <person name="Parks D.H."/>
            <person name="Jiang X."/>
            <person name="Yin X."/>
            <person name="Woodcroft B.J."/>
            <person name="Tyson G.W."/>
            <person name="Hugenholtz P."/>
            <person name="Polz M.F."/>
            <person name="Zhang T."/>
        </authorList>
    </citation>
    <scope>NUCLEOTIDE SEQUENCE</scope>
    <source>
        <strain evidence="11">HKST-UBA02</strain>
    </source>
</reference>
<keyword evidence="8" id="KW-0718">Serine biosynthesis</keyword>
<dbReference type="NCBIfam" id="TIGR01488">
    <property type="entry name" value="HAD-SF-IB"/>
    <property type="match status" value="1"/>
</dbReference>
<keyword evidence="7" id="KW-0460">Magnesium</keyword>
<dbReference type="InterPro" id="IPR036412">
    <property type="entry name" value="HAD-like_sf"/>
</dbReference>
<dbReference type="PANTHER" id="PTHR43344">
    <property type="entry name" value="PHOSPHOSERINE PHOSPHATASE"/>
    <property type="match status" value="1"/>
</dbReference>
<evidence type="ECO:0000256" key="6">
    <source>
        <dbReference type="ARBA" id="ARBA00022801"/>
    </source>
</evidence>
<evidence type="ECO:0000256" key="8">
    <source>
        <dbReference type="ARBA" id="ARBA00023299"/>
    </source>
</evidence>
<keyword evidence="4" id="KW-0028">Amino-acid biosynthesis</keyword>
<evidence type="ECO:0000313" key="12">
    <source>
        <dbReference type="Proteomes" id="UP000699691"/>
    </source>
</evidence>
<dbReference type="AlphaFoldDB" id="A0A955LVA1"/>
<dbReference type="GO" id="GO:0006564">
    <property type="term" value="P:L-serine biosynthetic process"/>
    <property type="evidence" value="ECO:0007669"/>
    <property type="project" value="UniProtKB-KW"/>
</dbReference>
<dbReference type="InterPro" id="IPR050582">
    <property type="entry name" value="HAD-like_SerB"/>
</dbReference>
<proteinExistence type="predicted"/>
<evidence type="ECO:0000313" key="11">
    <source>
        <dbReference type="EMBL" id="MCA9397292.1"/>
    </source>
</evidence>
<dbReference type="Pfam" id="PF12710">
    <property type="entry name" value="HAD"/>
    <property type="match status" value="1"/>
</dbReference>
<accession>A0A955LVA1</accession>
<comment type="pathway">
    <text evidence="2">Amino-acid biosynthesis; L-serine biosynthesis; L-serine from 3-phospho-D-glycerate: step 3/3.</text>
</comment>
<evidence type="ECO:0000256" key="3">
    <source>
        <dbReference type="ARBA" id="ARBA00012640"/>
    </source>
</evidence>
<evidence type="ECO:0000256" key="1">
    <source>
        <dbReference type="ARBA" id="ARBA00001946"/>
    </source>
</evidence>
<evidence type="ECO:0000256" key="5">
    <source>
        <dbReference type="ARBA" id="ARBA00022723"/>
    </source>
</evidence>
<keyword evidence="6" id="KW-0378">Hydrolase</keyword>
<organism evidence="11 12">
    <name type="scientific">candidate division WWE3 bacterium</name>
    <dbReference type="NCBI Taxonomy" id="2053526"/>
    <lineage>
        <taxon>Bacteria</taxon>
        <taxon>Katanobacteria</taxon>
    </lineage>
</organism>
<reference evidence="11" key="1">
    <citation type="submission" date="2020-04" db="EMBL/GenBank/DDBJ databases">
        <authorList>
            <person name="Zhang T."/>
        </authorList>
    </citation>
    <scope>NUCLEOTIDE SEQUENCE</scope>
    <source>
        <strain evidence="11">HKST-UBA02</strain>
    </source>
</reference>
<comment type="caution">
    <text evidence="11">The sequence shown here is derived from an EMBL/GenBank/DDBJ whole genome shotgun (WGS) entry which is preliminary data.</text>
</comment>
<protein>
    <recommendedName>
        <fullName evidence="3">phosphoserine phosphatase</fullName>
        <ecNumber evidence="3">3.1.3.3</ecNumber>
    </recommendedName>
</protein>
<dbReference type="InterPro" id="IPR023214">
    <property type="entry name" value="HAD_sf"/>
</dbReference>